<dbReference type="EMBL" id="LQBL01000008">
    <property type="protein sequence ID" value="KUG57137.1"/>
    <property type="molecule type" value="Genomic_DNA"/>
</dbReference>
<accession>A0A0W8IAY8</accession>
<dbReference type="Gene3D" id="3.30.450.40">
    <property type="match status" value="1"/>
</dbReference>
<dbReference type="GO" id="GO:0003677">
    <property type="term" value="F:DNA binding"/>
    <property type="evidence" value="ECO:0007669"/>
    <property type="project" value="UniProtKB-KW"/>
</dbReference>
<evidence type="ECO:0000256" key="2">
    <source>
        <dbReference type="ARBA" id="ARBA00023125"/>
    </source>
</evidence>
<proteinExistence type="predicted"/>
<sequence>MRNHEETTGSAVQSVDRALTVLEILARVGEAGVGEVAAALGVHKSTASRLVSTLAAHDLVELTGERGRVRLGVGVLRLAGSTSARLDLVQEARPVCQELASDTNETVNIAVLGGRSALYIDQVIGPSTITSHNWVGQHIPLHATSNGRVLVSELPARERRATWGDLTAYTERTVTDPDELDRLVDAAREQGYAVVQDELDVGLSAVAAPVRNAHGEVCASMSVSGPSFRMDAERIRELVPSLLSAADEVSSRLGWHRGPAASAPEPA</sequence>
<dbReference type="InterPro" id="IPR036388">
    <property type="entry name" value="WH-like_DNA-bd_sf"/>
</dbReference>
<protein>
    <submittedName>
        <fullName evidence="6">IclR family transcriptional regulator</fullName>
    </submittedName>
</protein>
<dbReference type="InterPro" id="IPR036390">
    <property type="entry name" value="WH_DNA-bd_sf"/>
</dbReference>
<dbReference type="PROSITE" id="PS51078">
    <property type="entry name" value="ICLR_ED"/>
    <property type="match status" value="1"/>
</dbReference>
<evidence type="ECO:0000256" key="3">
    <source>
        <dbReference type="ARBA" id="ARBA00023163"/>
    </source>
</evidence>
<dbReference type="Gene3D" id="1.10.10.10">
    <property type="entry name" value="Winged helix-like DNA-binding domain superfamily/Winged helix DNA-binding domain"/>
    <property type="match status" value="1"/>
</dbReference>
<dbReference type="GO" id="GO:0003700">
    <property type="term" value="F:DNA-binding transcription factor activity"/>
    <property type="evidence" value="ECO:0007669"/>
    <property type="project" value="TreeGrafter"/>
</dbReference>
<dbReference type="Pfam" id="PF01614">
    <property type="entry name" value="IclR_C"/>
    <property type="match status" value="1"/>
</dbReference>
<keyword evidence="2" id="KW-0238">DNA-binding</keyword>
<dbReference type="STRING" id="767452.AVL62_15215"/>
<dbReference type="SUPFAM" id="SSF55781">
    <property type="entry name" value="GAF domain-like"/>
    <property type="match status" value="1"/>
</dbReference>
<reference evidence="6 7" key="1">
    <citation type="submission" date="2015-12" db="EMBL/GenBank/DDBJ databases">
        <title>Serinicoccus chungangenesis strain CD08_5 genome sequencing and assembly.</title>
        <authorList>
            <person name="Chander A.M."/>
            <person name="Kaur G."/>
            <person name="Nair G.R."/>
            <person name="Dhawan D.K."/>
            <person name="Kochhar R.K."/>
            <person name="Mayilraj S."/>
            <person name="Bhadada S.K."/>
        </authorList>
    </citation>
    <scope>NUCLEOTIDE SEQUENCE [LARGE SCALE GENOMIC DNA]</scope>
    <source>
        <strain evidence="6 7">CD08_5</strain>
    </source>
</reference>
<evidence type="ECO:0000313" key="6">
    <source>
        <dbReference type="EMBL" id="KUG57137.1"/>
    </source>
</evidence>
<comment type="caution">
    <text evidence="6">The sequence shown here is derived from an EMBL/GenBank/DDBJ whole genome shotgun (WGS) entry which is preliminary data.</text>
</comment>
<keyword evidence="3" id="KW-0804">Transcription</keyword>
<evidence type="ECO:0000256" key="1">
    <source>
        <dbReference type="ARBA" id="ARBA00023015"/>
    </source>
</evidence>
<dbReference type="SUPFAM" id="SSF46785">
    <property type="entry name" value="Winged helix' DNA-binding domain"/>
    <property type="match status" value="1"/>
</dbReference>
<dbReference type="Pfam" id="PF09339">
    <property type="entry name" value="HTH_IclR"/>
    <property type="match status" value="1"/>
</dbReference>
<dbReference type="InterPro" id="IPR014757">
    <property type="entry name" value="Tscrpt_reg_IclR_C"/>
</dbReference>
<name>A0A0W8IAY8_9MICO</name>
<feature type="domain" description="HTH iclR-type" evidence="4">
    <location>
        <begin position="12"/>
        <end position="73"/>
    </location>
</feature>
<dbReference type="PANTHER" id="PTHR30136:SF35">
    <property type="entry name" value="HTH-TYPE TRANSCRIPTIONAL REGULATOR RV1719"/>
    <property type="match status" value="1"/>
</dbReference>
<dbReference type="AlphaFoldDB" id="A0A0W8IAY8"/>
<dbReference type="PANTHER" id="PTHR30136">
    <property type="entry name" value="HELIX-TURN-HELIX TRANSCRIPTIONAL REGULATOR, ICLR FAMILY"/>
    <property type="match status" value="1"/>
</dbReference>
<dbReference type="OrthoDB" id="7274111at2"/>
<dbReference type="PROSITE" id="PS51077">
    <property type="entry name" value="HTH_ICLR"/>
    <property type="match status" value="1"/>
</dbReference>
<evidence type="ECO:0000259" key="5">
    <source>
        <dbReference type="PROSITE" id="PS51078"/>
    </source>
</evidence>
<feature type="domain" description="IclR-ED" evidence="5">
    <location>
        <begin position="74"/>
        <end position="255"/>
    </location>
</feature>
<dbReference type="InterPro" id="IPR029016">
    <property type="entry name" value="GAF-like_dom_sf"/>
</dbReference>
<organism evidence="6 7">
    <name type="scientific">Serinicoccus chungangensis</name>
    <dbReference type="NCBI Taxonomy" id="767452"/>
    <lineage>
        <taxon>Bacteria</taxon>
        <taxon>Bacillati</taxon>
        <taxon>Actinomycetota</taxon>
        <taxon>Actinomycetes</taxon>
        <taxon>Micrococcales</taxon>
        <taxon>Ornithinimicrobiaceae</taxon>
        <taxon>Serinicoccus</taxon>
    </lineage>
</organism>
<dbReference type="RefSeq" id="WP_058890423.1">
    <property type="nucleotide sequence ID" value="NZ_LQBL01000008.1"/>
</dbReference>
<keyword evidence="1" id="KW-0805">Transcription regulation</keyword>
<dbReference type="InterPro" id="IPR050707">
    <property type="entry name" value="HTH_MetabolicPath_Reg"/>
</dbReference>
<evidence type="ECO:0000313" key="7">
    <source>
        <dbReference type="Proteomes" id="UP000054837"/>
    </source>
</evidence>
<dbReference type="SMART" id="SM00346">
    <property type="entry name" value="HTH_ICLR"/>
    <property type="match status" value="1"/>
</dbReference>
<dbReference type="Proteomes" id="UP000054837">
    <property type="component" value="Unassembled WGS sequence"/>
</dbReference>
<dbReference type="InterPro" id="IPR005471">
    <property type="entry name" value="Tscrpt_reg_IclR_N"/>
</dbReference>
<keyword evidence="7" id="KW-1185">Reference proteome</keyword>
<evidence type="ECO:0000259" key="4">
    <source>
        <dbReference type="PROSITE" id="PS51077"/>
    </source>
</evidence>
<gene>
    <name evidence="6" type="ORF">AVL62_15215</name>
</gene>
<dbReference type="GO" id="GO:0045892">
    <property type="term" value="P:negative regulation of DNA-templated transcription"/>
    <property type="evidence" value="ECO:0007669"/>
    <property type="project" value="TreeGrafter"/>
</dbReference>